<evidence type="ECO:0008006" key="5">
    <source>
        <dbReference type="Google" id="ProtNLM"/>
    </source>
</evidence>
<feature type="transmembrane region" description="Helical" evidence="2">
    <location>
        <begin position="393"/>
        <end position="414"/>
    </location>
</feature>
<evidence type="ECO:0000256" key="2">
    <source>
        <dbReference type="SAM" id="Phobius"/>
    </source>
</evidence>
<keyword evidence="2" id="KW-0812">Transmembrane</keyword>
<dbReference type="InterPro" id="IPR011701">
    <property type="entry name" value="MFS"/>
</dbReference>
<accession>A0AAV2ZI39</accession>
<evidence type="ECO:0000313" key="4">
    <source>
        <dbReference type="Proteomes" id="UP001181693"/>
    </source>
</evidence>
<feature type="transmembrane region" description="Helical" evidence="2">
    <location>
        <begin position="336"/>
        <end position="355"/>
    </location>
</feature>
<dbReference type="GO" id="GO:0016020">
    <property type="term" value="C:membrane"/>
    <property type="evidence" value="ECO:0007669"/>
    <property type="project" value="UniProtKB-SubCell"/>
</dbReference>
<keyword evidence="2" id="KW-0472">Membrane</keyword>
<dbReference type="Pfam" id="PF07690">
    <property type="entry name" value="MFS_1"/>
    <property type="match status" value="1"/>
</dbReference>
<sequence length="432" mass="48561">MNFKFVVTLLTGLVECICFAGVTFGWASLVFVLKKEKYFQDLCPDTANHTTNSTDSCFPQDERYSLIFTVAAFMNNLMTLPSGYIFDRFGTMVTRFIGMKDTGLLLFPALSLLATGGIIFILTNMQVGNLFGGQRSTIITFYNGAFDSSSVIFLIVKVLYQNGISLRTLFLFLSCCSAIHILRTLFLLPKGHIPYPLPEGYHYGEGEQPEITIWNCVFSSLFGWHLVWLSFMQLRHYLFIGTLNPTITHLSGGDLHTVSTYTNVFAVFQFCGVLCAPWNGLIMDRHKRKNKDTGKHDDLHSSILSLTLTAIQCILFSVCASIPLLPVLYPTFFLQVLNRSFLYGGNAAFLSIAFPAKHFGKLYGLVMSLSAVISLLQYPAFYIIRTHLNKDPLYVNIFLAILMLVTFAHPINILRICREDRKARKAADSHTS</sequence>
<reference evidence="3" key="1">
    <citation type="thesis" date="2020" institute="ProQuest LLC" country="789 East Eisenhower Parkway, Ann Arbor, MI, USA">
        <title>Comparative Genomics and Chromosome Evolution.</title>
        <authorList>
            <person name="Mudd A.B."/>
        </authorList>
    </citation>
    <scope>NUCLEOTIDE SEQUENCE</scope>
    <source>
        <strain evidence="3">1538</strain>
        <tissue evidence="3">Blood</tissue>
    </source>
</reference>
<feature type="transmembrane region" description="Helical" evidence="2">
    <location>
        <begin position="6"/>
        <end position="33"/>
    </location>
</feature>
<comment type="subcellular location">
    <subcellularLocation>
        <location evidence="1">Membrane</location>
        <topology evidence="1">Multi-pass membrane protein</topology>
    </subcellularLocation>
</comment>
<dbReference type="GO" id="GO:0022857">
    <property type="term" value="F:transmembrane transporter activity"/>
    <property type="evidence" value="ECO:0007669"/>
    <property type="project" value="InterPro"/>
</dbReference>
<organism evidence="3 4">
    <name type="scientific">Pyxicephalus adspersus</name>
    <name type="common">African bullfrog</name>
    <dbReference type="NCBI Taxonomy" id="30357"/>
    <lineage>
        <taxon>Eukaryota</taxon>
        <taxon>Metazoa</taxon>
        <taxon>Chordata</taxon>
        <taxon>Craniata</taxon>
        <taxon>Vertebrata</taxon>
        <taxon>Euteleostomi</taxon>
        <taxon>Amphibia</taxon>
        <taxon>Batrachia</taxon>
        <taxon>Anura</taxon>
        <taxon>Neobatrachia</taxon>
        <taxon>Ranoidea</taxon>
        <taxon>Pyxicephalidae</taxon>
        <taxon>Pyxicephalinae</taxon>
        <taxon>Pyxicephalus</taxon>
    </lineage>
</organism>
<dbReference type="SUPFAM" id="SSF103473">
    <property type="entry name" value="MFS general substrate transporter"/>
    <property type="match status" value="1"/>
</dbReference>
<dbReference type="InterPro" id="IPR027197">
    <property type="entry name" value="SLC43A3"/>
</dbReference>
<feature type="transmembrane region" description="Helical" evidence="2">
    <location>
        <begin position="362"/>
        <end position="381"/>
    </location>
</feature>
<dbReference type="PANTHER" id="PTHR20765">
    <property type="entry name" value="SOLUTE CARRIER FAMILY 43 MEMBER 3-RELATED"/>
    <property type="match status" value="1"/>
</dbReference>
<dbReference type="Gene3D" id="1.20.1250.20">
    <property type="entry name" value="MFS general substrate transporter like domains"/>
    <property type="match status" value="1"/>
</dbReference>
<feature type="transmembrane region" description="Helical" evidence="2">
    <location>
        <begin position="137"/>
        <end position="156"/>
    </location>
</feature>
<gene>
    <name evidence="3" type="ORF">GDO54_004693</name>
</gene>
<keyword evidence="4" id="KW-1185">Reference proteome</keyword>
<name>A0AAV2ZI39_PYXAD</name>
<protein>
    <recommendedName>
        <fullName evidence="5">Solute carrier family 43 member 3</fullName>
    </recommendedName>
</protein>
<evidence type="ECO:0000313" key="3">
    <source>
        <dbReference type="EMBL" id="DBA15491.1"/>
    </source>
</evidence>
<dbReference type="Proteomes" id="UP001181693">
    <property type="component" value="Unassembled WGS sequence"/>
</dbReference>
<comment type="caution">
    <text evidence="3">The sequence shown here is derived from an EMBL/GenBank/DDBJ whole genome shotgun (WGS) entry which is preliminary data.</text>
</comment>
<feature type="transmembrane region" description="Helical" evidence="2">
    <location>
        <begin position="104"/>
        <end position="125"/>
    </location>
</feature>
<dbReference type="InterPro" id="IPR036259">
    <property type="entry name" value="MFS_trans_sf"/>
</dbReference>
<dbReference type="AlphaFoldDB" id="A0AAV2ZI39"/>
<evidence type="ECO:0000256" key="1">
    <source>
        <dbReference type="ARBA" id="ARBA00004141"/>
    </source>
</evidence>
<feature type="transmembrane region" description="Helical" evidence="2">
    <location>
        <begin position="303"/>
        <end position="324"/>
    </location>
</feature>
<dbReference type="PANTHER" id="PTHR20765:SF1">
    <property type="entry name" value="EQUILIBRATIVE NUCLEOBASE TRANSPORTER 1"/>
    <property type="match status" value="1"/>
</dbReference>
<proteinExistence type="predicted"/>
<feature type="transmembrane region" description="Helical" evidence="2">
    <location>
        <begin position="264"/>
        <end position="282"/>
    </location>
</feature>
<keyword evidence="2" id="KW-1133">Transmembrane helix</keyword>
<dbReference type="EMBL" id="DYDO01000012">
    <property type="protein sequence ID" value="DBA15491.1"/>
    <property type="molecule type" value="Genomic_DNA"/>
</dbReference>
<feature type="transmembrane region" description="Helical" evidence="2">
    <location>
        <begin position="168"/>
        <end position="188"/>
    </location>
</feature>